<comment type="caution">
    <text evidence="2">The sequence shown here is derived from an EMBL/GenBank/DDBJ whole genome shotgun (WGS) entry which is preliminary data.</text>
</comment>
<dbReference type="PANTHER" id="PTHR43441:SF3">
    <property type="entry name" value="ACETYLTRANSFERASE"/>
    <property type="match status" value="1"/>
</dbReference>
<accession>A0ABS5CM81</accession>
<dbReference type="EMBL" id="JAGKSP010000028">
    <property type="protein sequence ID" value="MBP3966974.1"/>
    <property type="molecule type" value="Genomic_DNA"/>
</dbReference>
<feature type="domain" description="N-acetyltransferase" evidence="1">
    <location>
        <begin position="31"/>
        <end position="181"/>
    </location>
</feature>
<dbReference type="Pfam" id="PF13302">
    <property type="entry name" value="Acetyltransf_3"/>
    <property type="match status" value="1"/>
</dbReference>
<name>A0ABS5CM81_9BACL</name>
<dbReference type="SUPFAM" id="SSF55729">
    <property type="entry name" value="Acyl-CoA N-acyltransferases (Nat)"/>
    <property type="match status" value="1"/>
</dbReference>
<dbReference type="InterPro" id="IPR016181">
    <property type="entry name" value="Acyl_CoA_acyltransferase"/>
</dbReference>
<evidence type="ECO:0000259" key="1">
    <source>
        <dbReference type="PROSITE" id="PS51186"/>
    </source>
</evidence>
<proteinExistence type="predicted"/>
<dbReference type="Gene3D" id="3.40.630.30">
    <property type="match status" value="1"/>
</dbReference>
<keyword evidence="3" id="KW-1185">Reference proteome</keyword>
<dbReference type="InterPro" id="IPR051908">
    <property type="entry name" value="Ribosomal_N-acetyltransferase"/>
</dbReference>
<dbReference type="PANTHER" id="PTHR43441">
    <property type="entry name" value="RIBOSOMAL-PROTEIN-SERINE ACETYLTRANSFERASE"/>
    <property type="match status" value="1"/>
</dbReference>
<evidence type="ECO:0000313" key="2">
    <source>
        <dbReference type="EMBL" id="MBP3966974.1"/>
    </source>
</evidence>
<evidence type="ECO:0000313" key="3">
    <source>
        <dbReference type="Proteomes" id="UP000673394"/>
    </source>
</evidence>
<organism evidence="2 3">
    <name type="scientific">Paenibacillus lignilyticus</name>
    <dbReference type="NCBI Taxonomy" id="1172615"/>
    <lineage>
        <taxon>Bacteria</taxon>
        <taxon>Bacillati</taxon>
        <taxon>Bacillota</taxon>
        <taxon>Bacilli</taxon>
        <taxon>Bacillales</taxon>
        <taxon>Paenibacillaceae</taxon>
        <taxon>Paenibacillus</taxon>
    </lineage>
</organism>
<gene>
    <name evidence="2" type="ORF">I8J30_30275</name>
</gene>
<dbReference type="PROSITE" id="PS51186">
    <property type="entry name" value="GNAT"/>
    <property type="match status" value="1"/>
</dbReference>
<sequence length="186" mass="21592">MDPIMIDFPNEFTTDRLFIRLPLPGDGKAVLEALNASMNELKPWMKWAQEEHSEYEAERGIREAHVKFLQRDNLRLHVFLKECGTFIASASLHGLDWDVRKFEIGYWIDSRYSGQGYMIEAVEGICSFAFGQLQARRLEIRCDTLNTRSMLIPQRLGFELEGILRNEDLSADGSQWRDTCIFAKIR</sequence>
<dbReference type="Proteomes" id="UP000673394">
    <property type="component" value="Unassembled WGS sequence"/>
</dbReference>
<dbReference type="InterPro" id="IPR000182">
    <property type="entry name" value="GNAT_dom"/>
</dbReference>
<dbReference type="RefSeq" id="WP_210664145.1">
    <property type="nucleotide sequence ID" value="NZ_JAGKSP010000028.1"/>
</dbReference>
<protein>
    <submittedName>
        <fullName evidence="2">GNAT family N-acetyltransferase</fullName>
    </submittedName>
</protein>
<reference evidence="2 3" key="1">
    <citation type="submission" date="2021-04" db="EMBL/GenBank/DDBJ databases">
        <title>Paenibacillus sp. DLE-14 whole genome sequence.</title>
        <authorList>
            <person name="Ham Y.J."/>
        </authorList>
    </citation>
    <scope>NUCLEOTIDE SEQUENCE [LARGE SCALE GENOMIC DNA]</scope>
    <source>
        <strain evidence="2 3">DLE-14</strain>
    </source>
</reference>